<dbReference type="OrthoDB" id="10252740at2759"/>
<dbReference type="Gene3D" id="2.170.260.10">
    <property type="entry name" value="paz domain"/>
    <property type="match status" value="1"/>
</dbReference>
<name>A0A6A4H2L0_9AGAR</name>
<evidence type="ECO:0000313" key="2">
    <source>
        <dbReference type="EMBL" id="KAE9392432.1"/>
    </source>
</evidence>
<dbReference type="InterPro" id="IPR032472">
    <property type="entry name" value="ArgoL2"/>
</dbReference>
<dbReference type="Pfam" id="PF02171">
    <property type="entry name" value="Piwi"/>
    <property type="match status" value="1"/>
</dbReference>
<accession>A0A6A4H2L0</accession>
<sequence length="870" mass="97983">MDPSLRYGSAGANLQVTVNAFKLQWDRNSVVSHYDGTLTPLFTGPNGKQVVLGGEKGTELIQRVQAANPNEFPHHGAFDGKKNLFSFRPFSFTSRTFKDVSWEKDSNPSRRRSNKKVDVSIVHVKDVDISLLHGILRGAEQGNPQSIGKGTDVASSLNMLQVFLQAAPRMTPGKLHKGKNLYVQRSQGEHYSRKRIDENMRPLKLLDGLFQSVRPTIGGLLVNVDVAVGVILPDMRLEELCLQYLRYRDSIQQLNQLSATHNRSNDFDRLRHFLRDVKVCIDIRGSSRVSKPKARRIRGLIRDVGSHVFDKEGVPTTIRDYFWDTYQYKIPSQSLGVSIGQYEVFPISVCKVSQQLYKAKLQPEQVREVLSFVPQNPEQRLSRITAGWQNLEYHNSAYLAGANITVNHQPLEVGGRLLPPPQIKYGQGEVLSTNNKPGTWDVKSKKFFSPATIPFVIVFNLTGRRKIDDMDHFALSLHKTMRDRGIPTRVSAIIDDNGLNFEKTMVREAQRLNVQKGELLVLALLPESAAGLYASVKRAGDIVHGVPTQCVRWSSKLVQTIKKTGPLDQYLNNLVLKINARCGGINHVPFSPAMNYLAKETTMVVGADVSHPPSGSQGPSFASLVSSRDPASCSKYTGQLNMQPQSRLELIASLRVMMQRAIKLFRAENNERKDPNLRLKRLFFFRDGVSEGEFESVRTHEVDELKTMLREAYGPDRPRLTFIIVGKRHHFRFFPRNPRNADTSGNCPSGFVVDRGIEHPVYSDFYLQSQPGLKGTSIPAHYTVIEDENLAGDGDWLQAIAYSLCHTYQRSTRSVKIPAPVYYADLVCRRAKVHFNGQLDTSDTGSDDTQITPSDFQYLHSDLHRTMHFM</sequence>
<dbReference type="InterPro" id="IPR036085">
    <property type="entry name" value="PAZ_dom_sf"/>
</dbReference>
<dbReference type="GO" id="GO:0003676">
    <property type="term" value="F:nucleic acid binding"/>
    <property type="evidence" value="ECO:0007669"/>
    <property type="project" value="InterPro"/>
</dbReference>
<dbReference type="Pfam" id="PF16488">
    <property type="entry name" value="ArgoL2"/>
    <property type="match status" value="1"/>
</dbReference>
<dbReference type="Pfam" id="PF08699">
    <property type="entry name" value="ArgoL1"/>
    <property type="match status" value="1"/>
</dbReference>
<dbReference type="Proteomes" id="UP000799118">
    <property type="component" value="Unassembled WGS sequence"/>
</dbReference>
<dbReference type="InterPro" id="IPR003165">
    <property type="entry name" value="Piwi"/>
</dbReference>
<dbReference type="InterPro" id="IPR014811">
    <property type="entry name" value="ArgoL1"/>
</dbReference>
<dbReference type="AlphaFoldDB" id="A0A6A4H2L0"/>
<dbReference type="Gene3D" id="3.30.420.10">
    <property type="entry name" value="Ribonuclease H-like superfamily/Ribonuclease H"/>
    <property type="match status" value="1"/>
</dbReference>
<dbReference type="InterPro" id="IPR012337">
    <property type="entry name" value="RNaseH-like_sf"/>
</dbReference>
<dbReference type="InterPro" id="IPR036397">
    <property type="entry name" value="RNaseH_sf"/>
</dbReference>
<dbReference type="Gene3D" id="3.40.50.2300">
    <property type="match status" value="1"/>
</dbReference>
<dbReference type="SMART" id="SM00950">
    <property type="entry name" value="Piwi"/>
    <property type="match status" value="1"/>
</dbReference>
<reference evidence="2" key="1">
    <citation type="journal article" date="2019" name="Environ. Microbiol.">
        <title>Fungal ecological strategies reflected in gene transcription - a case study of two litter decomposers.</title>
        <authorList>
            <person name="Barbi F."/>
            <person name="Kohler A."/>
            <person name="Barry K."/>
            <person name="Baskaran P."/>
            <person name="Daum C."/>
            <person name="Fauchery L."/>
            <person name="Ihrmark K."/>
            <person name="Kuo A."/>
            <person name="LaButti K."/>
            <person name="Lipzen A."/>
            <person name="Morin E."/>
            <person name="Grigoriev I.V."/>
            <person name="Henrissat B."/>
            <person name="Lindahl B."/>
            <person name="Martin F."/>
        </authorList>
    </citation>
    <scope>NUCLEOTIDE SEQUENCE</scope>
    <source>
        <strain evidence="2">JB14</strain>
    </source>
</reference>
<dbReference type="InterPro" id="IPR032474">
    <property type="entry name" value="Argonaute_N"/>
</dbReference>
<dbReference type="EMBL" id="ML769596">
    <property type="protein sequence ID" value="KAE9392432.1"/>
    <property type="molecule type" value="Genomic_DNA"/>
</dbReference>
<evidence type="ECO:0000313" key="3">
    <source>
        <dbReference type="Proteomes" id="UP000799118"/>
    </source>
</evidence>
<proteinExistence type="predicted"/>
<dbReference type="SMART" id="SM01163">
    <property type="entry name" value="DUF1785"/>
    <property type="match status" value="1"/>
</dbReference>
<dbReference type="Pfam" id="PF16486">
    <property type="entry name" value="ArgoN"/>
    <property type="match status" value="1"/>
</dbReference>
<feature type="domain" description="Piwi" evidence="1">
    <location>
        <begin position="520"/>
        <end position="836"/>
    </location>
</feature>
<evidence type="ECO:0000259" key="1">
    <source>
        <dbReference type="PROSITE" id="PS50822"/>
    </source>
</evidence>
<dbReference type="PROSITE" id="PS50822">
    <property type="entry name" value="PIWI"/>
    <property type="match status" value="1"/>
</dbReference>
<dbReference type="SUPFAM" id="SSF101690">
    <property type="entry name" value="PAZ domain"/>
    <property type="match status" value="1"/>
</dbReference>
<dbReference type="PANTHER" id="PTHR22891">
    <property type="entry name" value="EUKARYOTIC TRANSLATION INITIATION FACTOR 2C"/>
    <property type="match status" value="1"/>
</dbReference>
<gene>
    <name evidence="2" type="ORF">BT96DRAFT_1023581</name>
</gene>
<keyword evidence="3" id="KW-1185">Reference proteome</keyword>
<organism evidence="2 3">
    <name type="scientific">Gymnopus androsaceus JB14</name>
    <dbReference type="NCBI Taxonomy" id="1447944"/>
    <lineage>
        <taxon>Eukaryota</taxon>
        <taxon>Fungi</taxon>
        <taxon>Dikarya</taxon>
        <taxon>Basidiomycota</taxon>
        <taxon>Agaricomycotina</taxon>
        <taxon>Agaricomycetes</taxon>
        <taxon>Agaricomycetidae</taxon>
        <taxon>Agaricales</taxon>
        <taxon>Marasmiineae</taxon>
        <taxon>Omphalotaceae</taxon>
        <taxon>Gymnopus</taxon>
    </lineage>
</organism>
<protein>
    <submittedName>
        <fullName evidence="2">Piwi-domain-containing protein</fullName>
    </submittedName>
</protein>
<dbReference type="SUPFAM" id="SSF53098">
    <property type="entry name" value="Ribonuclease H-like"/>
    <property type="match status" value="1"/>
</dbReference>